<dbReference type="Pfam" id="PF07282">
    <property type="entry name" value="Cas12f1-like_TNB"/>
    <property type="match status" value="1"/>
</dbReference>
<accession>A0A2S9TR52</accession>
<dbReference type="InterPro" id="IPR010095">
    <property type="entry name" value="Cas12f1-like_TNB"/>
</dbReference>
<organism evidence="6 7">
    <name type="scientific">Aliarcobacter cryaerophilus</name>
    <dbReference type="NCBI Taxonomy" id="28198"/>
    <lineage>
        <taxon>Bacteria</taxon>
        <taxon>Pseudomonadati</taxon>
        <taxon>Campylobacterota</taxon>
        <taxon>Epsilonproteobacteria</taxon>
        <taxon>Campylobacterales</taxon>
        <taxon>Arcobacteraceae</taxon>
        <taxon>Aliarcobacter</taxon>
    </lineage>
</organism>
<dbReference type="AlphaFoldDB" id="A0A2S9TR52"/>
<keyword evidence="3" id="KW-0238">DNA-binding</keyword>
<gene>
    <name evidence="6" type="ORF">CJ668_02310</name>
</gene>
<proteinExistence type="predicted"/>
<evidence type="ECO:0000256" key="2">
    <source>
        <dbReference type="ARBA" id="ARBA00022833"/>
    </source>
</evidence>
<name>A0A2S9TR52_9BACT</name>
<keyword evidence="1" id="KW-0479">Metal-binding</keyword>
<evidence type="ECO:0000313" key="6">
    <source>
        <dbReference type="EMBL" id="PRN01321.1"/>
    </source>
</evidence>
<protein>
    <submittedName>
        <fullName evidence="6">Transposase</fullName>
    </submittedName>
</protein>
<evidence type="ECO:0000256" key="1">
    <source>
        <dbReference type="ARBA" id="ARBA00022723"/>
    </source>
</evidence>
<keyword evidence="2" id="KW-0862">Zinc</keyword>
<evidence type="ECO:0000313" key="7">
    <source>
        <dbReference type="Proteomes" id="UP000238811"/>
    </source>
</evidence>
<dbReference type="GO" id="GO:0003677">
    <property type="term" value="F:DNA binding"/>
    <property type="evidence" value="ECO:0007669"/>
    <property type="project" value="UniProtKB-KW"/>
</dbReference>
<dbReference type="Proteomes" id="UP000238811">
    <property type="component" value="Unassembled WGS sequence"/>
</dbReference>
<evidence type="ECO:0000259" key="5">
    <source>
        <dbReference type="Pfam" id="PF12323"/>
    </source>
</evidence>
<dbReference type="EMBL" id="NXGD01000002">
    <property type="protein sequence ID" value="PRN01321.1"/>
    <property type="molecule type" value="Genomic_DNA"/>
</dbReference>
<comment type="caution">
    <text evidence="6">The sequence shown here is derived from an EMBL/GenBank/DDBJ whole genome shotgun (WGS) entry which is preliminary data.</text>
</comment>
<evidence type="ECO:0000259" key="4">
    <source>
        <dbReference type="Pfam" id="PF07282"/>
    </source>
</evidence>
<evidence type="ECO:0000256" key="3">
    <source>
        <dbReference type="ARBA" id="ARBA00023125"/>
    </source>
</evidence>
<dbReference type="GO" id="GO:0046872">
    <property type="term" value="F:metal ion binding"/>
    <property type="evidence" value="ECO:0007669"/>
    <property type="project" value="UniProtKB-KW"/>
</dbReference>
<sequence length="479" mass="55415">MKEEKIVNLGYKYKLYLNKDQMNILNHQMYIYNQAYNICLNLWQKENSKNKDLPKENRVFRNAVSYDTVIKRALRLRKLSFSTVVTQQARINFLKAVKKAFSKETIALRLKAIENATTPKEKAKAFKLGMPTFKSSRDIFQSFNWNNQGYQILDDINSNSRYKTLRLLKTNLRFRYHREFPNNYKLSSITISKDSTGYYVSFGIEFKNKIDLVVSKDNLDISKSIGIDLNSYNFAVSANVNFIQDSNISKVTLNHLIDNGATNRKGLKYAKYVKLLERKQSRRVLKELKNSKVNKTKIKLGSNHKKTQKKLNKLTKRIANQKIDLYHKITTQLTNKFDLIVVEDLKTKNMSKSSKGNEITHGKRVKQKSGLNRTILNASFYQFVSMIQYKTIMLNDKLFVKVNPQYTSQECSHCGNIDKNNRSKQDKFKCIACGFETNPDIQASQTILKRGLESFGLGTSLVDLNKHKAFRSTSLEVAS</sequence>
<feature type="domain" description="Transposase putative helix-turn-helix" evidence="5">
    <location>
        <begin position="7"/>
        <end position="49"/>
    </location>
</feature>
<dbReference type="Pfam" id="PF12323">
    <property type="entry name" value="HTH_OrfB_IS605"/>
    <property type="match status" value="1"/>
</dbReference>
<reference evidence="6 7" key="1">
    <citation type="submission" date="2017-09" db="EMBL/GenBank/DDBJ databases">
        <title>Reassesment of A. cryaerophilus.</title>
        <authorList>
            <person name="Perez-Cataluna A."/>
            <person name="Collado L."/>
            <person name="Salgado O."/>
            <person name="Lefinanco V."/>
            <person name="Figueras M.J."/>
        </authorList>
    </citation>
    <scope>NUCLEOTIDE SEQUENCE [LARGE SCALE GENOMIC DNA]</scope>
    <source>
        <strain evidence="6 7">LMG 10229</strain>
    </source>
</reference>
<feature type="domain" description="Cas12f1-like TNB" evidence="4">
    <location>
        <begin position="380"/>
        <end position="447"/>
    </location>
</feature>
<dbReference type="NCBIfam" id="NF040570">
    <property type="entry name" value="guided_TnpB"/>
    <property type="match status" value="1"/>
</dbReference>
<dbReference type="InterPro" id="IPR021027">
    <property type="entry name" value="Transposase_put_HTH"/>
</dbReference>